<comment type="subunit">
    <text evidence="1">Monomer. Forms homodimers during oxidative stress. Interacts (via N-terminus) with elongation factor EEF1A1 (via middle-region); the interaction is direct and competes with EEF1A1 binding to guanyl-nucleotide exchange factor EEF1B2, thereby inhibiting GDP for GTP exchange and reactivation of EEF1A1. Interacts with nuclear transport receptors XPO4, IPO5/RANBP5, IPO7, IPO9 and KPNB1 as well as GCN1L1/GCN1 and LRPPRC probably through their HEAT repeats. Binds NCOA5/CIA.</text>
</comment>
<dbReference type="GeneID" id="106810552"/>
<gene>
    <name evidence="5 6" type="primary">LOC106810552</name>
</gene>
<dbReference type="PANTHER" id="PTHR14097">
    <property type="entry name" value="OXIDOREDUCTASE HTATIP2"/>
    <property type="match status" value="1"/>
</dbReference>
<dbReference type="SUPFAM" id="SSF51735">
    <property type="entry name" value="NAD(P)-binding Rossmann-fold domains"/>
    <property type="match status" value="1"/>
</dbReference>
<evidence type="ECO:0000313" key="6">
    <source>
        <dbReference type="RefSeq" id="XP_014669420.1"/>
    </source>
</evidence>
<protein>
    <recommendedName>
        <fullName evidence="2">Protein HTATIP2</fullName>
    </recommendedName>
</protein>
<accession>A0ABM1EB49</accession>
<name>A0ABM1EB49_PRICU</name>
<dbReference type="Gene3D" id="3.40.50.720">
    <property type="entry name" value="NAD(P)-binding Rossmann-like Domain"/>
    <property type="match status" value="1"/>
</dbReference>
<dbReference type="RefSeq" id="XP_014669420.1">
    <property type="nucleotide sequence ID" value="XM_014813934.1"/>
</dbReference>
<evidence type="ECO:0000313" key="4">
    <source>
        <dbReference type="Proteomes" id="UP000695022"/>
    </source>
</evidence>
<proteinExistence type="predicted"/>
<dbReference type="InterPro" id="IPR016040">
    <property type="entry name" value="NAD(P)-bd_dom"/>
</dbReference>
<dbReference type="CDD" id="cd05250">
    <property type="entry name" value="CC3_like_SDR_a"/>
    <property type="match status" value="1"/>
</dbReference>
<sequence>MEQTGEKTAFVVGGTGETGKILLQMLLEKNAFKQVASIARRELENKDNAYNNLEQVIVNFDKLETDHADAFKGYDVGFCCLGTTKGKSGTDGFIKVDHDYVMAVARLAKAGGCKHFVLMSSMGADAKSGMLYKKIKGQVEEECKQVGFEKLSIFRPGVLLVDREERRAGEGVFRFMLKPVAWMFPTLITTPIEMVAVAMINNVQSPSNQSEELLCNKEIHNLATVK</sequence>
<evidence type="ECO:0000256" key="1">
    <source>
        <dbReference type="ARBA" id="ARBA00093483"/>
    </source>
</evidence>
<dbReference type="Pfam" id="PF13460">
    <property type="entry name" value="NAD_binding_10"/>
    <property type="match status" value="1"/>
</dbReference>
<dbReference type="InterPro" id="IPR036291">
    <property type="entry name" value="NAD(P)-bd_dom_sf"/>
</dbReference>
<evidence type="ECO:0000256" key="2">
    <source>
        <dbReference type="ARBA" id="ARBA00093604"/>
    </source>
</evidence>
<organism evidence="4 6">
    <name type="scientific">Priapulus caudatus</name>
    <name type="common">Priapulid worm</name>
    <dbReference type="NCBI Taxonomy" id="37621"/>
    <lineage>
        <taxon>Eukaryota</taxon>
        <taxon>Metazoa</taxon>
        <taxon>Ecdysozoa</taxon>
        <taxon>Scalidophora</taxon>
        <taxon>Priapulida</taxon>
        <taxon>Priapulimorpha</taxon>
        <taxon>Priapulimorphida</taxon>
        <taxon>Priapulidae</taxon>
        <taxon>Priapulus</taxon>
    </lineage>
</organism>
<feature type="domain" description="NAD(P)-binding" evidence="3">
    <location>
        <begin position="13"/>
        <end position="128"/>
    </location>
</feature>
<keyword evidence="4" id="KW-1185">Reference proteome</keyword>
<evidence type="ECO:0000259" key="3">
    <source>
        <dbReference type="Pfam" id="PF13460"/>
    </source>
</evidence>
<dbReference type="RefSeq" id="XP_014669419.1">
    <property type="nucleotide sequence ID" value="XM_014813933.1"/>
</dbReference>
<dbReference type="Proteomes" id="UP000695022">
    <property type="component" value="Unplaced"/>
</dbReference>
<reference evidence="5 6" key="1">
    <citation type="submission" date="2025-05" db="UniProtKB">
        <authorList>
            <consortium name="RefSeq"/>
        </authorList>
    </citation>
    <scope>IDENTIFICATION</scope>
</reference>
<evidence type="ECO:0000313" key="5">
    <source>
        <dbReference type="RefSeq" id="XP_014669419.1"/>
    </source>
</evidence>
<dbReference type="PANTHER" id="PTHR14097:SF7">
    <property type="entry name" value="OXIDOREDUCTASE HTATIP2"/>
    <property type="match status" value="1"/>
</dbReference>